<dbReference type="PANTHER" id="PTHR23389:SF21">
    <property type="entry name" value="ATPASE FAMILY AAA DOMAIN-CONTAINING PROTEIN 5"/>
    <property type="match status" value="1"/>
</dbReference>
<dbReference type="PANTHER" id="PTHR23389">
    <property type="entry name" value="CHROMOSOME TRANSMISSION FIDELITY FACTOR 18"/>
    <property type="match status" value="1"/>
</dbReference>
<keyword evidence="4" id="KW-1185">Reference proteome</keyword>
<dbReference type="InterPro" id="IPR003593">
    <property type="entry name" value="AAA+_ATPase"/>
</dbReference>
<evidence type="ECO:0000259" key="2">
    <source>
        <dbReference type="SMART" id="SM00382"/>
    </source>
</evidence>
<dbReference type="SUPFAM" id="SSF52540">
    <property type="entry name" value="P-loop containing nucleoside triphosphate hydrolases"/>
    <property type="match status" value="1"/>
</dbReference>
<dbReference type="SMART" id="SM00382">
    <property type="entry name" value="AAA"/>
    <property type="match status" value="1"/>
</dbReference>
<comment type="caution">
    <text evidence="3">The sequence shown here is derived from an EMBL/GenBank/DDBJ whole genome shotgun (WGS) entry which is preliminary data.</text>
</comment>
<reference evidence="3 4" key="1">
    <citation type="submission" date="2019-09" db="EMBL/GenBank/DDBJ databases">
        <title>Bird 10,000 Genomes (B10K) Project - Family phase.</title>
        <authorList>
            <person name="Zhang G."/>
        </authorList>
    </citation>
    <scope>NUCLEOTIDE SEQUENCE [LARGE SCALE GENOMIC DNA]</scope>
    <source>
        <strain evidence="3">B10K-DU-011-38</strain>
        <tissue evidence="3">Muscle</tissue>
    </source>
</reference>
<dbReference type="GO" id="GO:0061860">
    <property type="term" value="F:DNA clamp unloader activity"/>
    <property type="evidence" value="ECO:0007669"/>
    <property type="project" value="TreeGrafter"/>
</dbReference>
<dbReference type="FunFam" id="3.40.50.300:FF:000846">
    <property type="entry name" value="ATPase family AAA domain-containing protein 5"/>
    <property type="match status" value="1"/>
</dbReference>
<dbReference type="InterPro" id="IPR003959">
    <property type="entry name" value="ATPase_AAA_core"/>
</dbReference>
<dbReference type="Gene3D" id="3.40.50.300">
    <property type="entry name" value="P-loop containing nucleotide triphosphate hydrolases"/>
    <property type="match status" value="2"/>
</dbReference>
<evidence type="ECO:0000313" key="3">
    <source>
        <dbReference type="EMBL" id="NXQ94700.1"/>
    </source>
</evidence>
<feature type="region of interest" description="Disordered" evidence="1">
    <location>
        <begin position="39"/>
        <end position="66"/>
    </location>
</feature>
<feature type="region of interest" description="Disordered" evidence="1">
    <location>
        <begin position="157"/>
        <end position="183"/>
    </location>
</feature>
<dbReference type="GO" id="GO:0016887">
    <property type="term" value="F:ATP hydrolysis activity"/>
    <property type="evidence" value="ECO:0007669"/>
    <property type="project" value="InterPro"/>
</dbReference>
<sequence>EDMLWTEKYQPQDSSELVGNKKEIQRLHSWLKEWKKRADWEEKRNQKGEKEDKEHQDSLDSLDFEDNKSDMEEETSLCNTVLITGPPGVGKTAAVYACAQELGFKIFEVNASCQRSGRQILSQLKEATQSHQVDKKGINAHKPCFFNSCSSAKSPKKMYSPKKVISPRKPPLSPKGAGLKRSLPPKTLANYFKISSKRKGNGGAVTSREKNKGNTQDSYEENKDAQIKPINKEVEGEHNRKSATSLILFEEVDIIFDEDVGFLSAIKTFMATAKRPIILTTSDPTFSLMFDGYFEEINFRTPSLINAASYLQVLCLAENLRTDVKDLAALLTTNNCDIRQSVLYLQFWVRSGGGCLKDKCLAHHGGDETNKADRIIHSEKSTDSKTDFCQTDACLQELPKCDTGCVETLLGLKNILLPSEDLFTFLKVFLYLELILPLPLQVLSNQSEASNSILERTTIVSLKNRSTNSYCSRKRSPGKKCKKTKNQKRLDILDDSDLFDTGLNYSAEFITLPSDSPTSSAEVNKDESKLVMNKEEKEIKTKTSANEKRSALVFQCLNSLTEFVENMSFLDCCVNTNTNEPLEFSKDEGFNWTNGKIKNGLCDEFSIENTDWWSSQSCSEIKAAIEALSFNKCSVNISQNLESSLSTSKTPESDQLEGLTLHISNTRNDVSFNQSADSSIRKKAQKRLAVIRTVFSRSPLNLGNKQASILEYLPTLRSICRSERLKEQGKTKRRFLHYLEGIHLEIPRQMINGLSLDFP</sequence>
<feature type="region of interest" description="Disordered" evidence="1">
    <location>
        <begin position="199"/>
        <end position="226"/>
    </location>
</feature>
<accession>A0A7L2HAP8</accession>
<dbReference type="CDD" id="cd00009">
    <property type="entry name" value="AAA"/>
    <property type="match status" value="1"/>
</dbReference>
<organism evidence="3 4">
    <name type="scientific">Sagittarius serpentarius</name>
    <name type="common">Secretary bird</name>
    <dbReference type="NCBI Taxonomy" id="56258"/>
    <lineage>
        <taxon>Eukaryota</taxon>
        <taxon>Metazoa</taxon>
        <taxon>Chordata</taxon>
        <taxon>Craniata</taxon>
        <taxon>Vertebrata</taxon>
        <taxon>Euteleostomi</taxon>
        <taxon>Archelosauria</taxon>
        <taxon>Archosauria</taxon>
        <taxon>Dinosauria</taxon>
        <taxon>Saurischia</taxon>
        <taxon>Theropoda</taxon>
        <taxon>Coelurosauria</taxon>
        <taxon>Aves</taxon>
        <taxon>Neognathae</taxon>
        <taxon>Neoaves</taxon>
        <taxon>Telluraves</taxon>
        <taxon>Accipitrimorphae</taxon>
        <taxon>Accipitriformes</taxon>
        <taxon>Sagittariidae</taxon>
        <taxon>Sagittarius</taxon>
    </lineage>
</organism>
<proteinExistence type="predicted"/>
<feature type="non-terminal residue" evidence="3">
    <location>
        <position position="759"/>
    </location>
</feature>
<name>A0A7L2HAP8_SAGSE</name>
<dbReference type="Pfam" id="PF00004">
    <property type="entry name" value="AAA"/>
    <property type="match status" value="1"/>
</dbReference>
<dbReference type="InterPro" id="IPR027417">
    <property type="entry name" value="P-loop_NTPase"/>
</dbReference>
<feature type="domain" description="AAA+ ATPase" evidence="2">
    <location>
        <begin position="77"/>
        <end position="303"/>
    </location>
</feature>
<feature type="compositionally biased region" description="Basic and acidic residues" evidence="1">
    <location>
        <begin position="39"/>
        <end position="58"/>
    </location>
</feature>
<dbReference type="GO" id="GO:0003677">
    <property type="term" value="F:DNA binding"/>
    <property type="evidence" value="ECO:0007669"/>
    <property type="project" value="TreeGrafter"/>
</dbReference>
<dbReference type="Proteomes" id="UP000539599">
    <property type="component" value="Unassembled WGS sequence"/>
</dbReference>
<evidence type="ECO:0000313" key="4">
    <source>
        <dbReference type="Proteomes" id="UP000539599"/>
    </source>
</evidence>
<evidence type="ECO:0000256" key="1">
    <source>
        <dbReference type="SAM" id="MobiDB-lite"/>
    </source>
</evidence>
<protein>
    <submittedName>
        <fullName evidence="3">ATAD5 protein</fullName>
    </submittedName>
</protein>
<dbReference type="GO" id="GO:0005634">
    <property type="term" value="C:nucleus"/>
    <property type="evidence" value="ECO:0007669"/>
    <property type="project" value="TreeGrafter"/>
</dbReference>
<dbReference type="AlphaFoldDB" id="A0A7L2HAP8"/>
<dbReference type="EMBL" id="VWYJ01005210">
    <property type="protein sequence ID" value="NXQ94700.1"/>
    <property type="molecule type" value="Genomic_DNA"/>
</dbReference>
<gene>
    <name evidence="3" type="primary">Atad5</name>
    <name evidence="3" type="ORF">SAGSER_R11471</name>
</gene>
<feature type="non-terminal residue" evidence="3">
    <location>
        <position position="1"/>
    </location>
</feature>
<dbReference type="GO" id="GO:0005524">
    <property type="term" value="F:ATP binding"/>
    <property type="evidence" value="ECO:0007669"/>
    <property type="project" value="InterPro"/>
</dbReference>